<name>A0A212K4D3_9PROT</name>
<keyword evidence="1 5" id="KW-0808">Transferase</keyword>
<protein>
    <submittedName>
        <fullName evidence="5">Phosphoribosyl-dephospho-CoA transferase</fullName>
        <ecNumber evidence="5">2.7.7.-</ecNumber>
    </submittedName>
</protein>
<proteinExistence type="predicted"/>
<dbReference type="InterPro" id="IPR048903">
    <property type="entry name" value="MdcG_N"/>
</dbReference>
<accession>A0A212K4D3</accession>
<organism evidence="5">
    <name type="scientific">uncultured Alphaproteobacteria bacterium</name>
    <dbReference type="NCBI Taxonomy" id="91750"/>
    <lineage>
        <taxon>Bacteria</taxon>
        <taxon>Pseudomonadati</taxon>
        <taxon>Pseudomonadota</taxon>
        <taxon>Alphaproteobacteria</taxon>
        <taxon>environmental samples</taxon>
    </lineage>
</organism>
<dbReference type="EMBL" id="FLUO01000001">
    <property type="protein sequence ID" value="SBW06477.1"/>
    <property type="molecule type" value="Genomic_DNA"/>
</dbReference>
<dbReference type="InterPro" id="IPR017557">
    <property type="entry name" value="Holo-ACP_synthase"/>
</dbReference>
<dbReference type="Pfam" id="PF10620">
    <property type="entry name" value="MdcG"/>
    <property type="match status" value="1"/>
</dbReference>
<dbReference type="InterPro" id="IPR049180">
    <property type="entry name" value="MdcG_C"/>
</dbReference>
<dbReference type="EC" id="2.7.7.-" evidence="5"/>
<evidence type="ECO:0000256" key="1">
    <source>
        <dbReference type="ARBA" id="ARBA00022679"/>
    </source>
</evidence>
<dbReference type="NCBIfam" id="TIGR03135">
    <property type="entry name" value="malonate_mdcG"/>
    <property type="match status" value="1"/>
</dbReference>
<evidence type="ECO:0000259" key="3">
    <source>
        <dbReference type="Pfam" id="PF10620"/>
    </source>
</evidence>
<evidence type="ECO:0000313" key="5">
    <source>
        <dbReference type="EMBL" id="SBW06477.1"/>
    </source>
</evidence>
<evidence type="ECO:0000256" key="2">
    <source>
        <dbReference type="ARBA" id="ARBA00022695"/>
    </source>
</evidence>
<dbReference type="Pfam" id="PF20866">
    <property type="entry name" value="MdcG_N"/>
    <property type="match status" value="1"/>
</dbReference>
<evidence type="ECO:0000259" key="4">
    <source>
        <dbReference type="Pfam" id="PF20866"/>
    </source>
</evidence>
<keyword evidence="2 5" id="KW-0548">Nucleotidyltransferase</keyword>
<feature type="domain" description="Phosphoribosyl-dephospho-CoA transferase MdcG C-terminal" evidence="3">
    <location>
        <begin position="112"/>
        <end position="218"/>
    </location>
</feature>
<feature type="domain" description="Phosphoribosyl-dephospho-CoA transferase MdcG N-terminal" evidence="4">
    <location>
        <begin position="8"/>
        <end position="100"/>
    </location>
</feature>
<dbReference type="AlphaFoldDB" id="A0A212K4D3"/>
<sequence length="225" mass="23177">MTRMPPARHDLADLSRIDRGDLAAQVVEGLLPPFRDGTTVSRVRATLAVQPLPGIVARPSAPLRAGQIQLGVAFPFRCEGARVKSAIAVPLGKIAGFSDPFVVARGAAALGGAIGAALRDLAQIAERLGLRLGVIGSAAMEIATGLPYTTADSDLDLVVAGGNAAALEDFSAALPDRDVRVDAEVLLRSGGGVKLAEFVSGSNSLVLKEISDVRLIAREEVVAAL</sequence>
<dbReference type="GO" id="GO:0016779">
    <property type="term" value="F:nucleotidyltransferase activity"/>
    <property type="evidence" value="ECO:0007669"/>
    <property type="project" value="UniProtKB-KW"/>
</dbReference>
<reference evidence="5" key="1">
    <citation type="submission" date="2016-04" db="EMBL/GenBank/DDBJ databases">
        <authorList>
            <person name="Evans L.H."/>
            <person name="Alamgir A."/>
            <person name="Owens N."/>
            <person name="Weber N.D."/>
            <person name="Virtaneva K."/>
            <person name="Barbian K."/>
            <person name="Babar A."/>
            <person name="Rosenke K."/>
        </authorList>
    </citation>
    <scope>NUCLEOTIDE SEQUENCE</scope>
    <source>
        <strain evidence="5">86</strain>
    </source>
</reference>
<gene>
    <name evidence="5" type="primary">mdcG</name>
    <name evidence="5" type="ORF">KL86APRO_12111</name>
</gene>